<comment type="subcellular location">
    <subcellularLocation>
        <location evidence="3 16">Cytoplasm</location>
    </subcellularLocation>
</comment>
<keyword evidence="12 16" id="KW-0630">Potassium</keyword>
<comment type="cofactor">
    <cofactor evidence="16">
        <name>NH4(+)</name>
        <dbReference type="ChEBI" id="CHEBI:28938"/>
    </cofactor>
    <cofactor evidence="16">
        <name>K(+)</name>
        <dbReference type="ChEBI" id="CHEBI:29103"/>
    </cofactor>
    <text evidence="16">A monovalent cation. Ammonium or potassium.</text>
</comment>
<dbReference type="UniPathway" id="UPA00241">
    <property type="reaction ID" value="UER00352"/>
</dbReference>
<evidence type="ECO:0000256" key="9">
    <source>
        <dbReference type="ARBA" id="ARBA00022741"/>
    </source>
</evidence>
<reference evidence="17 18" key="1">
    <citation type="submission" date="2019-06" db="EMBL/GenBank/DDBJ databases">
        <title>Sorghum-associated microbial communities from plants grown in Nebraska, USA.</title>
        <authorList>
            <person name="Schachtman D."/>
        </authorList>
    </citation>
    <scope>NUCLEOTIDE SEQUENCE [LARGE SCALE GENOMIC DNA]</scope>
    <source>
        <strain evidence="17 18">110</strain>
    </source>
</reference>
<feature type="binding site" evidence="16">
    <location>
        <position position="204"/>
    </location>
    <ligand>
        <name>substrate</name>
    </ligand>
</feature>
<evidence type="ECO:0000256" key="2">
    <source>
        <dbReference type="ARBA" id="ARBA00001958"/>
    </source>
</evidence>
<evidence type="ECO:0000256" key="11">
    <source>
        <dbReference type="ARBA" id="ARBA00022840"/>
    </source>
</evidence>
<proteinExistence type="inferred from homology"/>
<evidence type="ECO:0000256" key="15">
    <source>
        <dbReference type="ARBA" id="ARBA00040883"/>
    </source>
</evidence>
<feature type="binding site" evidence="16">
    <location>
        <begin position="126"/>
        <end position="129"/>
    </location>
    <ligand>
        <name>substrate</name>
    </ligand>
</feature>
<feature type="binding site" evidence="16">
    <location>
        <position position="152"/>
    </location>
    <ligand>
        <name>ATP</name>
        <dbReference type="ChEBI" id="CHEBI:30616"/>
    </ligand>
</feature>
<evidence type="ECO:0000256" key="12">
    <source>
        <dbReference type="ARBA" id="ARBA00022958"/>
    </source>
</evidence>
<comment type="similarity">
    <text evidence="14 16">Belongs to the type III pantothenate kinase family.</text>
</comment>
<evidence type="ECO:0000256" key="5">
    <source>
        <dbReference type="ARBA" id="ARBA00011738"/>
    </source>
</evidence>
<dbReference type="GO" id="GO:0005737">
    <property type="term" value="C:cytoplasm"/>
    <property type="evidence" value="ECO:0007669"/>
    <property type="project" value="UniProtKB-SubCell"/>
</dbReference>
<evidence type="ECO:0000256" key="1">
    <source>
        <dbReference type="ARBA" id="ARBA00001206"/>
    </source>
</evidence>
<organism evidence="17 18">
    <name type="scientific">Chryseobacterium aquifrigidense</name>
    <dbReference type="NCBI Taxonomy" id="558021"/>
    <lineage>
        <taxon>Bacteria</taxon>
        <taxon>Pseudomonadati</taxon>
        <taxon>Bacteroidota</taxon>
        <taxon>Flavobacteriia</taxon>
        <taxon>Flavobacteriales</taxon>
        <taxon>Weeksellaceae</taxon>
        <taxon>Chryseobacterium group</taxon>
        <taxon>Chryseobacterium</taxon>
    </lineage>
</organism>
<keyword evidence="18" id="KW-1185">Reference proteome</keyword>
<evidence type="ECO:0000256" key="6">
    <source>
        <dbReference type="ARBA" id="ARBA00012102"/>
    </source>
</evidence>
<feature type="binding site" evidence="16">
    <location>
        <position position="149"/>
    </location>
    <ligand>
        <name>K(+)</name>
        <dbReference type="ChEBI" id="CHEBI:29103"/>
    </ligand>
</feature>
<comment type="function">
    <text evidence="16">Catalyzes the phosphorylation of pantothenate (Pan), the first step in CoA biosynthesis.</text>
</comment>
<sequence>MPQNQAGISSRSNEFLLKNMSMNSIVINVGNSNIRFGLFNGDNCDISWVINTKPYRTADELYVQMLMLYQTYKIDPKEIDRVIIGSVVPQLTKVMSSGIKKIHGTTPVIVDRNTPSGVQAKSKQMGTDIYANLVAAHNLYPNRKKIVIDFGTALTASCVAETGETLGVIIAPGIVTSLNSLINQTAQLPDIELKKPKSVLGLDTVTCMQSGMVYGFLGMVEGFVTRINEEVNDDCFVVATGGVSHVYKPLTDKIHVMDRLHTLKGLYFLGKDL</sequence>
<dbReference type="AlphaFoldDB" id="A0A543EBY5"/>
<dbReference type="GO" id="GO:0046872">
    <property type="term" value="F:metal ion binding"/>
    <property type="evidence" value="ECO:0007669"/>
    <property type="project" value="UniProtKB-KW"/>
</dbReference>
<keyword evidence="10 16" id="KW-0418">Kinase</keyword>
<feature type="binding site" evidence="16">
    <location>
        <begin position="28"/>
        <end position="35"/>
    </location>
    <ligand>
        <name>ATP</name>
        <dbReference type="ChEBI" id="CHEBI:30616"/>
    </ligand>
</feature>
<comment type="caution">
    <text evidence="16">Lacks conserved residue(s) required for the propagation of feature annotation.</text>
</comment>
<dbReference type="InterPro" id="IPR043129">
    <property type="entry name" value="ATPase_NBD"/>
</dbReference>
<keyword evidence="9 16" id="KW-0547">Nucleotide-binding</keyword>
<dbReference type="EC" id="2.7.1.33" evidence="6 16"/>
<dbReference type="Pfam" id="PF03309">
    <property type="entry name" value="Pan_kinase"/>
    <property type="match status" value="1"/>
</dbReference>
<dbReference type="Proteomes" id="UP000316437">
    <property type="component" value="Unassembled WGS sequence"/>
</dbReference>
<evidence type="ECO:0000256" key="7">
    <source>
        <dbReference type="ARBA" id="ARBA00022490"/>
    </source>
</evidence>
<dbReference type="SUPFAM" id="SSF53067">
    <property type="entry name" value="Actin-like ATPase domain"/>
    <property type="match status" value="2"/>
</dbReference>
<dbReference type="PANTHER" id="PTHR34265:SF1">
    <property type="entry name" value="TYPE III PANTOTHENATE KINASE"/>
    <property type="match status" value="1"/>
</dbReference>
<keyword evidence="16" id="KW-0479">Metal-binding</keyword>
<dbReference type="GO" id="GO:0005524">
    <property type="term" value="F:ATP binding"/>
    <property type="evidence" value="ECO:0007669"/>
    <property type="project" value="UniProtKB-UniRule"/>
</dbReference>
<dbReference type="InterPro" id="IPR004619">
    <property type="entry name" value="Type_III_PanK"/>
</dbReference>
<dbReference type="Gene3D" id="3.30.420.40">
    <property type="match status" value="2"/>
</dbReference>
<dbReference type="NCBIfam" id="TIGR00671">
    <property type="entry name" value="baf"/>
    <property type="match status" value="1"/>
</dbReference>
<comment type="catalytic activity">
    <reaction evidence="1 16">
        <text>(R)-pantothenate + ATP = (R)-4'-phosphopantothenate + ADP + H(+)</text>
        <dbReference type="Rhea" id="RHEA:16373"/>
        <dbReference type="ChEBI" id="CHEBI:10986"/>
        <dbReference type="ChEBI" id="CHEBI:15378"/>
        <dbReference type="ChEBI" id="CHEBI:29032"/>
        <dbReference type="ChEBI" id="CHEBI:30616"/>
        <dbReference type="ChEBI" id="CHEBI:456216"/>
        <dbReference type="EC" id="2.7.1.33"/>
    </reaction>
</comment>
<keyword evidence="11 16" id="KW-0067">ATP-binding</keyword>
<evidence type="ECO:0000256" key="14">
    <source>
        <dbReference type="ARBA" id="ARBA00038036"/>
    </source>
</evidence>
<evidence type="ECO:0000313" key="17">
    <source>
        <dbReference type="EMBL" id="TQM19080.1"/>
    </source>
</evidence>
<keyword evidence="8 16" id="KW-0808">Transferase</keyword>
<dbReference type="EMBL" id="VFPD01000002">
    <property type="protein sequence ID" value="TQM19080.1"/>
    <property type="molecule type" value="Genomic_DNA"/>
</dbReference>
<evidence type="ECO:0000256" key="8">
    <source>
        <dbReference type="ARBA" id="ARBA00022679"/>
    </source>
</evidence>
<gene>
    <name evidence="16" type="primary">coaX</name>
    <name evidence="17" type="ORF">FB551_3475</name>
</gene>
<keyword evidence="13 16" id="KW-0173">Coenzyme A biosynthesis</keyword>
<dbReference type="GO" id="GO:0015937">
    <property type="term" value="P:coenzyme A biosynthetic process"/>
    <property type="evidence" value="ECO:0007669"/>
    <property type="project" value="UniProtKB-UniRule"/>
</dbReference>
<evidence type="ECO:0000256" key="16">
    <source>
        <dbReference type="HAMAP-Rule" id="MF_01274"/>
    </source>
</evidence>
<dbReference type="GO" id="GO:0004594">
    <property type="term" value="F:pantothenate kinase activity"/>
    <property type="evidence" value="ECO:0007669"/>
    <property type="project" value="UniProtKB-UniRule"/>
</dbReference>
<comment type="pathway">
    <text evidence="4 16">Cofactor biosynthesis; coenzyme A biosynthesis; CoA from (R)-pantothenate: step 1/5.</text>
</comment>
<evidence type="ECO:0000256" key="10">
    <source>
        <dbReference type="ARBA" id="ARBA00022777"/>
    </source>
</evidence>
<comment type="caution">
    <text evidence="17">The sequence shown here is derived from an EMBL/GenBank/DDBJ whole genome shotgun (WGS) entry which is preliminary data.</text>
</comment>
<evidence type="ECO:0000313" key="18">
    <source>
        <dbReference type="Proteomes" id="UP000316437"/>
    </source>
</evidence>
<name>A0A543EBY5_9FLAO</name>
<evidence type="ECO:0000256" key="3">
    <source>
        <dbReference type="ARBA" id="ARBA00004496"/>
    </source>
</evidence>
<dbReference type="HAMAP" id="MF_01274">
    <property type="entry name" value="Pantothen_kinase_3"/>
    <property type="match status" value="1"/>
</dbReference>
<protein>
    <recommendedName>
        <fullName evidence="15 16">Type III pantothenate kinase</fullName>
        <ecNumber evidence="6 16">2.7.1.33</ecNumber>
    </recommendedName>
    <alternativeName>
        <fullName evidence="16">PanK-III</fullName>
    </alternativeName>
    <alternativeName>
        <fullName evidence="16">Pantothenic acid kinase</fullName>
    </alternativeName>
</protein>
<comment type="cofactor">
    <cofactor evidence="2">
        <name>K(+)</name>
        <dbReference type="ChEBI" id="CHEBI:29103"/>
    </cofactor>
</comment>
<keyword evidence="7 16" id="KW-0963">Cytoplasm</keyword>
<feature type="active site" description="Proton acceptor" evidence="16">
    <location>
        <position position="128"/>
    </location>
</feature>
<comment type="subunit">
    <text evidence="5 16">Homodimer.</text>
</comment>
<dbReference type="CDD" id="cd24015">
    <property type="entry name" value="ASKHA_NBD_PanK-III"/>
    <property type="match status" value="1"/>
</dbReference>
<accession>A0A543EBY5</accession>
<evidence type="ECO:0000256" key="13">
    <source>
        <dbReference type="ARBA" id="ARBA00022993"/>
    </source>
</evidence>
<evidence type="ECO:0000256" key="4">
    <source>
        <dbReference type="ARBA" id="ARBA00005225"/>
    </source>
</evidence>
<dbReference type="PANTHER" id="PTHR34265">
    <property type="entry name" value="TYPE III PANTOTHENATE KINASE"/>
    <property type="match status" value="1"/>
</dbReference>